<dbReference type="GO" id="GO:0005524">
    <property type="term" value="F:ATP binding"/>
    <property type="evidence" value="ECO:0007669"/>
    <property type="project" value="UniProtKB-KW"/>
</dbReference>
<evidence type="ECO:0000256" key="6">
    <source>
        <dbReference type="ARBA" id="ARBA00022840"/>
    </source>
</evidence>
<sequence>MNGLPNLDSDSSESEFVEVDPTGRYGRYNEILGKGASKTVYRAFDEYKGIEVAWNQVKLYDFLQSPEDLERLYCEIHLLKTLKHKNIMKFYTSWVDTSKRNINFVTEMFTSGTLRQYRLKHKRVNIRAVKHWCRQILRGLLYLHSHDPPIIHRDLKCDNIFVNGNQGEVKIGDLGLAAILRKSHAAHCVGTPEFMAPEVYEEEYNELVDIYSFGMCILEMITFEYPYSECTHPAQIYKKVISGKKPVALFKVNDMEVRGFVEKCLATVSLRLSARELLQDPFLQADDCDHDLRPIECRRDLDDVGPLFRQPFLDLRHISSSYLDGYSNGYFSGVSFEGQNGWGYNDVETNGIELFTHHDDDHSENDNVDISIKGKKEDDGGIFLRLRIADKGRIRNIYFRFDIEMDTALSVATEMVAELDITDQDVTIIAEIIDDEIASLVPDWKTGPGIEETPRFANAALCQNCASNHSSTGSIMDFLAKHPGATNFQILQCCKNGCAAMHGRFEEITYQVDGSEHIMAESAPDESSKKDGLQCTEIWDQHESLDLSSLASGESHSDEDSDKSGEEASDVRDMDMGSNLVSASPTFTAKYDHEAQKNSSWLKENSQMVGRKNQHVKLASNSVTLADFLSNEEHSLENGLLPSSILTALQGQIHEIVYKSPKLEEHFGSSLHIDGVNKSSPNSVTPRDHYYEAIKKSPNLENMATAKNFYAGSLLPQALQRTTSLPS</sequence>
<dbReference type="Proteomes" id="UP001370490">
    <property type="component" value="Unassembled WGS sequence"/>
</dbReference>
<dbReference type="SMART" id="SM00220">
    <property type="entry name" value="S_TKc"/>
    <property type="match status" value="1"/>
</dbReference>
<dbReference type="FunFam" id="1.10.510.10:FF:000046">
    <property type="entry name" value="probable serine/threonine-protein kinase WNK9"/>
    <property type="match status" value="1"/>
</dbReference>
<dbReference type="EMBL" id="JBAMMX010000025">
    <property type="protein sequence ID" value="KAK6915459.1"/>
    <property type="molecule type" value="Genomic_DNA"/>
</dbReference>
<evidence type="ECO:0000256" key="9">
    <source>
        <dbReference type="SAM" id="MobiDB-lite"/>
    </source>
</evidence>
<dbReference type="PROSITE" id="PS00108">
    <property type="entry name" value="PROTEIN_KINASE_ST"/>
    <property type="match status" value="1"/>
</dbReference>
<dbReference type="FunFam" id="3.30.200.20:FF:000075">
    <property type="entry name" value="Probable serine/threonine-protein kinase WNK1"/>
    <property type="match status" value="1"/>
</dbReference>
<evidence type="ECO:0000256" key="3">
    <source>
        <dbReference type="ARBA" id="ARBA00022679"/>
    </source>
</evidence>
<keyword evidence="12" id="KW-1185">Reference proteome</keyword>
<comment type="catalytic activity">
    <reaction evidence="8">
        <text>L-seryl-[protein] + ATP = O-phospho-L-seryl-[protein] + ADP + H(+)</text>
        <dbReference type="Rhea" id="RHEA:17989"/>
        <dbReference type="Rhea" id="RHEA-COMP:9863"/>
        <dbReference type="Rhea" id="RHEA-COMP:11604"/>
        <dbReference type="ChEBI" id="CHEBI:15378"/>
        <dbReference type="ChEBI" id="CHEBI:29999"/>
        <dbReference type="ChEBI" id="CHEBI:30616"/>
        <dbReference type="ChEBI" id="CHEBI:83421"/>
        <dbReference type="ChEBI" id="CHEBI:456216"/>
        <dbReference type="EC" id="2.7.11.1"/>
    </reaction>
</comment>
<dbReference type="InterPro" id="IPR050588">
    <property type="entry name" value="WNK_Ser-Thr_kinase"/>
</dbReference>
<dbReference type="GO" id="GO:0004674">
    <property type="term" value="F:protein serine/threonine kinase activity"/>
    <property type="evidence" value="ECO:0007669"/>
    <property type="project" value="UniProtKB-KW"/>
</dbReference>
<gene>
    <name evidence="11" type="ORF">RJ641_020576</name>
</gene>
<dbReference type="PROSITE" id="PS50011">
    <property type="entry name" value="PROTEIN_KINASE_DOM"/>
    <property type="match status" value="1"/>
</dbReference>
<accession>A0AAN8UJZ2</accession>
<evidence type="ECO:0000313" key="12">
    <source>
        <dbReference type="Proteomes" id="UP001370490"/>
    </source>
</evidence>
<feature type="region of interest" description="Disordered" evidence="9">
    <location>
        <begin position="548"/>
        <end position="579"/>
    </location>
</feature>
<keyword evidence="3" id="KW-0808">Transferase</keyword>
<keyword evidence="4" id="KW-0547">Nucleotide-binding</keyword>
<keyword evidence="6" id="KW-0067">ATP-binding</keyword>
<dbReference type="InterPro" id="IPR008271">
    <property type="entry name" value="Ser/Thr_kinase_AS"/>
</dbReference>
<keyword evidence="5 11" id="KW-0418">Kinase</keyword>
<evidence type="ECO:0000256" key="4">
    <source>
        <dbReference type="ARBA" id="ARBA00022741"/>
    </source>
</evidence>
<dbReference type="Gene3D" id="3.30.200.20">
    <property type="entry name" value="Phosphorylase Kinase, domain 1"/>
    <property type="match status" value="1"/>
</dbReference>
<dbReference type="Pfam" id="PF12202">
    <property type="entry name" value="OSR1_C"/>
    <property type="match status" value="1"/>
</dbReference>
<dbReference type="Pfam" id="PF00069">
    <property type="entry name" value="Pkinase"/>
    <property type="match status" value="1"/>
</dbReference>
<dbReference type="EC" id="2.7.11.1" evidence="1"/>
<reference evidence="11 12" key="1">
    <citation type="submission" date="2023-12" db="EMBL/GenBank/DDBJ databases">
        <title>A high-quality genome assembly for Dillenia turbinata (Dilleniales).</title>
        <authorList>
            <person name="Chanderbali A."/>
        </authorList>
    </citation>
    <scope>NUCLEOTIDE SEQUENCE [LARGE SCALE GENOMIC DNA]</scope>
    <source>
        <strain evidence="11">LSX21</strain>
        <tissue evidence="11">Leaf</tissue>
    </source>
</reference>
<protein>
    <recommendedName>
        <fullName evidence="1">non-specific serine/threonine protein kinase</fullName>
        <ecNumber evidence="1">2.7.11.1</ecNumber>
    </recommendedName>
</protein>
<dbReference type="InterPro" id="IPR011009">
    <property type="entry name" value="Kinase-like_dom_sf"/>
</dbReference>
<keyword evidence="2" id="KW-0723">Serine/threonine-protein kinase</keyword>
<dbReference type="SUPFAM" id="SSF56112">
    <property type="entry name" value="Protein kinase-like (PK-like)"/>
    <property type="match status" value="1"/>
</dbReference>
<name>A0AAN8UJZ2_9MAGN</name>
<evidence type="ECO:0000256" key="5">
    <source>
        <dbReference type="ARBA" id="ARBA00022777"/>
    </source>
</evidence>
<evidence type="ECO:0000256" key="1">
    <source>
        <dbReference type="ARBA" id="ARBA00012513"/>
    </source>
</evidence>
<dbReference type="CDD" id="cd13983">
    <property type="entry name" value="STKc_WNK"/>
    <property type="match status" value="1"/>
</dbReference>
<evidence type="ECO:0000256" key="8">
    <source>
        <dbReference type="ARBA" id="ARBA00048679"/>
    </source>
</evidence>
<evidence type="ECO:0000259" key="10">
    <source>
        <dbReference type="PROSITE" id="PS50011"/>
    </source>
</evidence>
<feature type="compositionally biased region" description="Basic and acidic residues" evidence="9">
    <location>
        <begin position="555"/>
        <end position="575"/>
    </location>
</feature>
<proteinExistence type="predicted"/>
<comment type="catalytic activity">
    <reaction evidence="7">
        <text>L-threonyl-[protein] + ATP = O-phospho-L-threonyl-[protein] + ADP + H(+)</text>
        <dbReference type="Rhea" id="RHEA:46608"/>
        <dbReference type="Rhea" id="RHEA-COMP:11060"/>
        <dbReference type="Rhea" id="RHEA-COMP:11605"/>
        <dbReference type="ChEBI" id="CHEBI:15378"/>
        <dbReference type="ChEBI" id="CHEBI:30013"/>
        <dbReference type="ChEBI" id="CHEBI:30616"/>
        <dbReference type="ChEBI" id="CHEBI:61977"/>
        <dbReference type="ChEBI" id="CHEBI:456216"/>
        <dbReference type="EC" id="2.7.11.1"/>
    </reaction>
</comment>
<feature type="domain" description="Protein kinase" evidence="10">
    <location>
        <begin position="26"/>
        <end position="283"/>
    </location>
</feature>
<evidence type="ECO:0000256" key="2">
    <source>
        <dbReference type="ARBA" id="ARBA00022527"/>
    </source>
</evidence>
<dbReference type="Gene3D" id="3.10.20.90">
    <property type="entry name" value="Phosphatidylinositol 3-kinase Catalytic Subunit, Chain A, domain 1"/>
    <property type="match status" value="1"/>
</dbReference>
<dbReference type="InterPro" id="IPR024678">
    <property type="entry name" value="Kinase_OSR1/WNK_CCT"/>
</dbReference>
<evidence type="ECO:0000313" key="11">
    <source>
        <dbReference type="EMBL" id="KAK6915459.1"/>
    </source>
</evidence>
<dbReference type="AlphaFoldDB" id="A0AAN8UJZ2"/>
<organism evidence="11 12">
    <name type="scientific">Dillenia turbinata</name>
    <dbReference type="NCBI Taxonomy" id="194707"/>
    <lineage>
        <taxon>Eukaryota</taxon>
        <taxon>Viridiplantae</taxon>
        <taxon>Streptophyta</taxon>
        <taxon>Embryophyta</taxon>
        <taxon>Tracheophyta</taxon>
        <taxon>Spermatophyta</taxon>
        <taxon>Magnoliopsida</taxon>
        <taxon>eudicotyledons</taxon>
        <taxon>Gunneridae</taxon>
        <taxon>Pentapetalae</taxon>
        <taxon>Dilleniales</taxon>
        <taxon>Dilleniaceae</taxon>
        <taxon>Dillenia</taxon>
    </lineage>
</organism>
<comment type="caution">
    <text evidence="11">The sequence shown here is derived from an EMBL/GenBank/DDBJ whole genome shotgun (WGS) entry which is preliminary data.</text>
</comment>
<dbReference type="PANTHER" id="PTHR13902">
    <property type="entry name" value="SERINE/THREONINE-PROTEIN KINASE WNK WITH NO LYSINE -RELATED"/>
    <property type="match status" value="1"/>
</dbReference>
<dbReference type="Gene3D" id="1.10.510.10">
    <property type="entry name" value="Transferase(Phosphotransferase) domain 1"/>
    <property type="match status" value="1"/>
</dbReference>
<evidence type="ECO:0000256" key="7">
    <source>
        <dbReference type="ARBA" id="ARBA00047899"/>
    </source>
</evidence>
<dbReference type="InterPro" id="IPR000719">
    <property type="entry name" value="Prot_kinase_dom"/>
</dbReference>